<comment type="caution">
    <text evidence="5">The sequence shown here is derived from an EMBL/GenBank/DDBJ whole genome shotgun (WGS) entry which is preliminary data.</text>
</comment>
<name>A0ABU9AQ44_9BACT</name>
<dbReference type="InterPro" id="IPR013320">
    <property type="entry name" value="ConA-like_dom_sf"/>
</dbReference>
<dbReference type="SUPFAM" id="SSF49899">
    <property type="entry name" value="Concanavalin A-like lectins/glucanases"/>
    <property type="match status" value="2"/>
</dbReference>
<dbReference type="InterPro" id="IPR051005">
    <property type="entry name" value="Pentraxin_domain"/>
</dbReference>
<keyword evidence="1 3" id="KW-0732">Signal</keyword>
<dbReference type="Proteomes" id="UP001371305">
    <property type="component" value="Unassembled WGS sequence"/>
</dbReference>
<dbReference type="Gene3D" id="2.60.120.200">
    <property type="match status" value="2"/>
</dbReference>
<feature type="signal peptide" evidence="3">
    <location>
        <begin position="1"/>
        <end position="27"/>
    </location>
</feature>
<dbReference type="SMART" id="SM00560">
    <property type="entry name" value="LamGL"/>
    <property type="match status" value="2"/>
</dbReference>
<keyword evidence="2" id="KW-1015">Disulfide bond</keyword>
<dbReference type="Gene3D" id="2.60.40.10">
    <property type="entry name" value="Immunoglobulins"/>
    <property type="match status" value="1"/>
</dbReference>
<reference evidence="5 6" key="1">
    <citation type="submission" date="2024-04" db="EMBL/GenBank/DDBJ databases">
        <title>Luteolibacter sp. isolated from soil.</title>
        <authorList>
            <person name="An J."/>
        </authorList>
    </citation>
    <scope>NUCLEOTIDE SEQUENCE [LARGE SCALE GENOMIC DNA]</scope>
    <source>
        <strain evidence="5 6">Y139</strain>
    </source>
</reference>
<keyword evidence="6" id="KW-1185">Reference proteome</keyword>
<dbReference type="CDD" id="cd00063">
    <property type="entry name" value="FN3"/>
    <property type="match status" value="1"/>
</dbReference>
<dbReference type="Gene3D" id="2.60.40.2340">
    <property type="match status" value="2"/>
</dbReference>
<evidence type="ECO:0000256" key="2">
    <source>
        <dbReference type="ARBA" id="ARBA00023157"/>
    </source>
</evidence>
<dbReference type="InterPro" id="IPR003961">
    <property type="entry name" value="FN3_dom"/>
</dbReference>
<organism evidence="5 6">
    <name type="scientific">Luteolibacter soli</name>
    <dbReference type="NCBI Taxonomy" id="3135280"/>
    <lineage>
        <taxon>Bacteria</taxon>
        <taxon>Pseudomonadati</taxon>
        <taxon>Verrucomicrobiota</taxon>
        <taxon>Verrucomicrobiia</taxon>
        <taxon>Verrucomicrobiales</taxon>
        <taxon>Verrucomicrobiaceae</taxon>
        <taxon>Luteolibacter</taxon>
    </lineage>
</organism>
<dbReference type="Pfam" id="PF00041">
    <property type="entry name" value="fn3"/>
    <property type="match status" value="1"/>
</dbReference>
<dbReference type="InterPro" id="IPR036116">
    <property type="entry name" value="FN3_sf"/>
</dbReference>
<gene>
    <name evidence="5" type="ORF">WKV53_05015</name>
</gene>
<feature type="domain" description="Fibronectin type-III" evidence="4">
    <location>
        <begin position="265"/>
        <end position="353"/>
    </location>
</feature>
<dbReference type="InterPro" id="IPR006558">
    <property type="entry name" value="LamG-like"/>
</dbReference>
<dbReference type="PANTHER" id="PTHR45869">
    <property type="entry name" value="C-REACTIVE PROTEIN-RELATED"/>
    <property type="match status" value="1"/>
</dbReference>
<dbReference type="Pfam" id="PF13385">
    <property type="entry name" value="Laminin_G_3"/>
    <property type="match status" value="2"/>
</dbReference>
<dbReference type="EMBL" id="JBBUKT010000001">
    <property type="protein sequence ID" value="MEK7949839.1"/>
    <property type="molecule type" value="Genomic_DNA"/>
</dbReference>
<accession>A0ABU9AQ44</accession>
<evidence type="ECO:0000256" key="3">
    <source>
        <dbReference type="SAM" id="SignalP"/>
    </source>
</evidence>
<sequence length="1056" mass="110194">MKPTDRIKHFRCRLKTLALAATVFAGAGLPSRADLVGHWLSGAENLQNTAATGSAHDGTAVNNPGGLSYSTDLPPGFTNPALRSANFANGAAVQISNTATSDGGYLNTFDGGGGSSTITIAFWAKGFPGDWSPWIAKGGEGPNPGYGWQVRRMANSSFAGFTVRGVPDADGWPASGINANTPNWQHITAVWDASAGTRTIYVNGVVSHVFTASSGTMITSPGNHLIIGGRQTDYPNLSHFYNGNLFDVRVYNTALDQQGVYDLIPQTAPQGLAAITGNHQVSLTWTASPGATSYTVSTKNTITNVTTTDVVTEPALLKTGLTNGQPYLFKVLGSNGGGDGPYSTEISATPALGTAKDILTFQIGGLPAKVSGNTVVKYMPVGTDVSLLTADYTISPFATGDVTYPSGSFVDFTTPKTFTITAENGSTKAYSVQVILADPLNYDFEGSIQGWTQIWPITGSGNVWENGGLGTPEGPTADGAETRFGRSPAFNLNNSGPLTFQLAGGEGNLSAPNVGPSAIPMASIDGGGFAGVALRDVDANIYVLSKRRPGNGGGYMSGSFTEAELAPYANDGKRYSLDFIDYNKGGWGWTRLDNVSIPGTLATPETPAPQANILVFSLAQPSTVTISGDTITLKLPFGTPVTALAPTYVLSDGANCNRASGSTQNFTAPVTYTVTSSNAAIVRNYLVSAVVMPDPAAALVGRWVSGSETLADTSGYTTPGTHDGVAVGGNAGLLGYSSDVPSGFTGKSLDLRAGNVGVMISNSATGDGGYANTFDDQIRGQVTISFWAKGFPGEWSPWIAKGGENGVGYQLRRFANDPVSCFTVRGLNNEDGSGSPINVNDTPAKWHHFAGVWDETTGTRSLYVDGVLSHDVNTPLGQVMNLASGRHLALGARQNDVGGGYGNYFSGLLYDVRIYKQKLFSNQVQALSTPATYLAWINANYPALSDKNPGADPDRDGVSNFDEFAFGLNPGSGSSLSPIVTMPNKATGVFQYKRLNPAVSGLTYKVMVSTNLAAWSEDTTAGQTVIATSGDVQTVSVVLSGTWPGGPRVFVRVSGQ</sequence>
<evidence type="ECO:0000259" key="4">
    <source>
        <dbReference type="PROSITE" id="PS50853"/>
    </source>
</evidence>
<evidence type="ECO:0000313" key="5">
    <source>
        <dbReference type="EMBL" id="MEK7949839.1"/>
    </source>
</evidence>
<evidence type="ECO:0000313" key="6">
    <source>
        <dbReference type="Proteomes" id="UP001371305"/>
    </source>
</evidence>
<dbReference type="SUPFAM" id="SSF49265">
    <property type="entry name" value="Fibronectin type III"/>
    <property type="match status" value="1"/>
</dbReference>
<evidence type="ECO:0000256" key="1">
    <source>
        <dbReference type="ARBA" id="ARBA00022729"/>
    </source>
</evidence>
<dbReference type="InterPro" id="IPR013783">
    <property type="entry name" value="Ig-like_fold"/>
</dbReference>
<dbReference type="PANTHER" id="PTHR45869:SF8">
    <property type="entry name" value="LAMG-LIKE JELLYROLL FOLD DOMAIN-CONTAINING PROTEIN"/>
    <property type="match status" value="1"/>
</dbReference>
<proteinExistence type="predicted"/>
<dbReference type="RefSeq" id="WP_341403255.1">
    <property type="nucleotide sequence ID" value="NZ_JBBUKT010000001.1"/>
</dbReference>
<feature type="chain" id="PRO_5045572913" evidence="3">
    <location>
        <begin position="28"/>
        <end position="1056"/>
    </location>
</feature>
<dbReference type="SMART" id="SM00060">
    <property type="entry name" value="FN3"/>
    <property type="match status" value="1"/>
</dbReference>
<protein>
    <submittedName>
        <fullName evidence="5">LamG-like jellyroll fold domain-containing protein</fullName>
    </submittedName>
</protein>
<dbReference type="PROSITE" id="PS50853">
    <property type="entry name" value="FN3"/>
    <property type="match status" value="1"/>
</dbReference>